<reference evidence="1" key="1">
    <citation type="submission" date="2020-10" db="EMBL/GenBank/DDBJ databases">
        <authorList>
            <person name="Gilroy R."/>
        </authorList>
    </citation>
    <scope>NUCLEOTIDE SEQUENCE</scope>
    <source>
        <strain evidence="1">17073</strain>
    </source>
</reference>
<feature type="non-terminal residue" evidence="1">
    <location>
        <position position="1"/>
    </location>
</feature>
<accession>A0A9D1IMW1</accession>
<organism evidence="1 2">
    <name type="scientific">Candidatus Limisoma intestinavium</name>
    <dbReference type="NCBI Taxonomy" id="2840856"/>
    <lineage>
        <taxon>Bacteria</taxon>
        <taxon>Pseudomonadati</taxon>
        <taxon>Bacteroidota</taxon>
        <taxon>Bacteroidia</taxon>
        <taxon>Bacteroidales</taxon>
        <taxon>Candidatus Limisoma</taxon>
    </lineage>
</organism>
<evidence type="ECO:0000313" key="2">
    <source>
        <dbReference type="Proteomes" id="UP000824076"/>
    </source>
</evidence>
<dbReference type="Proteomes" id="UP000824076">
    <property type="component" value="Unassembled WGS sequence"/>
</dbReference>
<dbReference type="EMBL" id="DVMS01000214">
    <property type="protein sequence ID" value="HIU39526.1"/>
    <property type="molecule type" value="Genomic_DNA"/>
</dbReference>
<comment type="caution">
    <text evidence="1">The sequence shown here is derived from an EMBL/GenBank/DDBJ whole genome shotgun (WGS) entry which is preliminary data.</text>
</comment>
<protein>
    <submittedName>
        <fullName evidence="1">PorT family protein</fullName>
    </submittedName>
</protein>
<reference evidence="1" key="2">
    <citation type="journal article" date="2021" name="PeerJ">
        <title>Extensive microbial diversity within the chicken gut microbiome revealed by metagenomics and culture.</title>
        <authorList>
            <person name="Gilroy R."/>
            <person name="Ravi A."/>
            <person name="Getino M."/>
            <person name="Pursley I."/>
            <person name="Horton D.L."/>
            <person name="Alikhan N.F."/>
            <person name="Baker D."/>
            <person name="Gharbi K."/>
            <person name="Hall N."/>
            <person name="Watson M."/>
            <person name="Adriaenssens E.M."/>
            <person name="Foster-Nyarko E."/>
            <person name="Jarju S."/>
            <person name="Secka A."/>
            <person name="Antonio M."/>
            <person name="Oren A."/>
            <person name="Chaudhuri R.R."/>
            <person name="La Ragione R."/>
            <person name="Hildebrand F."/>
            <person name="Pallen M.J."/>
        </authorList>
    </citation>
    <scope>NUCLEOTIDE SEQUENCE</scope>
    <source>
        <strain evidence="1">17073</strain>
    </source>
</reference>
<evidence type="ECO:0000313" key="1">
    <source>
        <dbReference type="EMBL" id="HIU39526.1"/>
    </source>
</evidence>
<sequence length="55" mass="6052">SLNIGAGVQFNITDHYGLFAEPLLAYDLGGNNGSLPLRRRNDLNFQLSIGLRVSY</sequence>
<gene>
    <name evidence="1" type="ORF">IAD18_07670</name>
</gene>
<name>A0A9D1IMW1_9BACT</name>
<dbReference type="AlphaFoldDB" id="A0A9D1IMW1"/>
<proteinExistence type="predicted"/>